<reference evidence="3" key="1">
    <citation type="submission" date="2021-12" db="EMBL/GenBank/DDBJ databases">
        <title>Draft genome sequence of Corynebacterium ammoniagenes strain T-723.</title>
        <authorList>
            <person name="Matsuzawa M."/>
            <person name="Hiratani M."/>
            <person name="Abe I."/>
            <person name="Tsuji Y."/>
            <person name="Nakamura J."/>
        </authorList>
    </citation>
    <scope>NUCLEOTIDE SEQUENCE</scope>
    <source>
        <strain evidence="3">T-723</strain>
    </source>
</reference>
<keyword evidence="1" id="KW-0472">Membrane</keyword>
<evidence type="ECO:0000256" key="1">
    <source>
        <dbReference type="SAM" id="Phobius"/>
    </source>
</evidence>
<dbReference type="AlphaFoldDB" id="A0AAV5G5Z5"/>
<dbReference type="Proteomes" id="UP001054925">
    <property type="component" value="Unassembled WGS sequence"/>
</dbReference>
<evidence type="ECO:0000259" key="2">
    <source>
        <dbReference type="Pfam" id="PF03703"/>
    </source>
</evidence>
<dbReference type="Pfam" id="PF03703">
    <property type="entry name" value="bPH_2"/>
    <property type="match status" value="1"/>
</dbReference>
<feature type="transmembrane region" description="Helical" evidence="1">
    <location>
        <begin position="46"/>
        <end position="66"/>
    </location>
</feature>
<dbReference type="InterPro" id="IPR005182">
    <property type="entry name" value="YdbS-like_PH"/>
</dbReference>
<name>A0AAV5G5Z5_CORAM</name>
<comment type="caution">
    <text evidence="3">The sequence shown here is derived from an EMBL/GenBank/DDBJ whole genome shotgun (WGS) entry which is preliminary data.</text>
</comment>
<accession>A0AAV5G5Z5</accession>
<feature type="transmembrane region" description="Helical" evidence="1">
    <location>
        <begin position="21"/>
        <end position="40"/>
    </location>
</feature>
<proteinExistence type="predicted"/>
<organism evidence="3 4">
    <name type="scientific">Corynebacterium ammoniagenes</name>
    <name type="common">Brevibacterium ammoniagenes</name>
    <dbReference type="NCBI Taxonomy" id="1697"/>
    <lineage>
        <taxon>Bacteria</taxon>
        <taxon>Bacillati</taxon>
        <taxon>Actinomycetota</taxon>
        <taxon>Actinomycetes</taxon>
        <taxon>Mycobacteriales</taxon>
        <taxon>Corynebacteriaceae</taxon>
        <taxon>Corynebacterium</taxon>
    </lineage>
</organism>
<keyword evidence="1" id="KW-1133">Transmembrane helix</keyword>
<gene>
    <name evidence="3" type="ORF">CAT723_02140</name>
</gene>
<keyword evidence="1" id="KW-0812">Transmembrane</keyword>
<dbReference type="EMBL" id="BQKK01000001">
    <property type="protein sequence ID" value="GJN41735.1"/>
    <property type="molecule type" value="Genomic_DNA"/>
</dbReference>
<evidence type="ECO:0000313" key="3">
    <source>
        <dbReference type="EMBL" id="GJN41735.1"/>
    </source>
</evidence>
<feature type="domain" description="YdbS-like PH" evidence="2">
    <location>
        <begin position="74"/>
        <end position="147"/>
    </location>
</feature>
<evidence type="ECO:0000313" key="4">
    <source>
        <dbReference type="Proteomes" id="UP001054925"/>
    </source>
</evidence>
<sequence>MSSRDVVPKGMNPVSPDLTKARYIVSLSWMVVLALAAGVAGYFLHWSLYIAAGVCVAVILWLLWLIPSQVKLMGWQETNDELLITKGRLWHRFTVVPYGRIQFVDVSSGPVTRMLGLKTVKLHTASAGTDATIKGLEADTADALRARLADKARERMSGL</sequence>
<dbReference type="PANTHER" id="PTHR34473:SF3">
    <property type="entry name" value="TRANSMEMBRANE PROTEIN-RELATED"/>
    <property type="match status" value="1"/>
</dbReference>
<dbReference type="PANTHER" id="PTHR34473">
    <property type="entry name" value="UPF0699 TRANSMEMBRANE PROTEIN YDBS"/>
    <property type="match status" value="1"/>
</dbReference>
<protein>
    <submittedName>
        <fullName evidence="3">Membrane protein</fullName>
    </submittedName>
</protein>